<evidence type="ECO:0000256" key="9">
    <source>
        <dbReference type="ARBA" id="ARBA00030686"/>
    </source>
</evidence>
<comment type="catalytic activity">
    <reaction evidence="10 11">
        <text>5,6-dimethylbenzimidazole + nicotinate beta-D-ribonucleotide = alpha-ribazole 5'-phosphate + nicotinate + H(+)</text>
        <dbReference type="Rhea" id="RHEA:11196"/>
        <dbReference type="ChEBI" id="CHEBI:15378"/>
        <dbReference type="ChEBI" id="CHEBI:15890"/>
        <dbReference type="ChEBI" id="CHEBI:32544"/>
        <dbReference type="ChEBI" id="CHEBI:57502"/>
        <dbReference type="ChEBI" id="CHEBI:57918"/>
        <dbReference type="EC" id="2.4.2.21"/>
    </reaction>
</comment>
<feature type="active site" description="Proton acceptor" evidence="11">
    <location>
        <position position="320"/>
    </location>
</feature>
<dbReference type="EMBL" id="LWSG01000044">
    <property type="protein sequence ID" value="OAS82866.1"/>
    <property type="molecule type" value="Genomic_DNA"/>
</dbReference>
<dbReference type="GO" id="GO:0009236">
    <property type="term" value="P:cobalamin biosynthetic process"/>
    <property type="evidence" value="ECO:0007669"/>
    <property type="project" value="UniProtKB-UniRule"/>
</dbReference>
<dbReference type="FunFam" id="3.40.50.10210:FF:000001">
    <property type="entry name" value="Nicotinate-nucleotide--dimethylbenzimidazole phosphoribosyltransferase"/>
    <property type="match status" value="1"/>
</dbReference>
<protein>
    <recommendedName>
        <fullName evidence="5 11">Nicotinate-nucleotide--dimethylbenzimidazole phosphoribosyltransferase</fullName>
        <shortName evidence="11">NN:DBI PRT</shortName>
        <ecNumber evidence="4 11">2.4.2.21</ecNumber>
    </recommendedName>
    <alternativeName>
        <fullName evidence="9 11">N(1)-alpha-phosphoribosyltransferase</fullName>
    </alternativeName>
</protein>
<dbReference type="OrthoDB" id="9781491at2"/>
<evidence type="ECO:0000256" key="6">
    <source>
        <dbReference type="ARBA" id="ARBA00022573"/>
    </source>
</evidence>
<keyword evidence="7 11" id="KW-0328">Glycosyltransferase</keyword>
<accession>A0A179SMF6</accession>
<dbReference type="Proteomes" id="UP000078534">
    <property type="component" value="Unassembled WGS sequence"/>
</dbReference>
<dbReference type="PANTHER" id="PTHR43463">
    <property type="entry name" value="NICOTINATE-NUCLEOTIDE--DIMETHYLBENZIMIDAZOLE PHOSPHORIBOSYLTRANSFERASE"/>
    <property type="match status" value="1"/>
</dbReference>
<keyword evidence="13" id="KW-1185">Reference proteome</keyword>
<comment type="function">
    <text evidence="1 11">Catalyzes the synthesis of alpha-ribazole-5'-phosphate from nicotinate mononucleotide (NAMN) and 5,6-dimethylbenzimidazole (DMB).</text>
</comment>
<proteinExistence type="inferred from homology"/>
<dbReference type="EC" id="2.4.2.21" evidence="4 11"/>
<reference evidence="13" key="1">
    <citation type="submission" date="2016-04" db="EMBL/GenBank/DDBJ databases">
        <authorList>
            <person name="Lyu Z."/>
            <person name="Lyu W."/>
        </authorList>
    </citation>
    <scope>NUCLEOTIDE SEQUENCE [LARGE SCALE GENOMIC DNA]</scope>
    <source>
        <strain evidence="13">C44</strain>
    </source>
</reference>
<evidence type="ECO:0000256" key="5">
    <source>
        <dbReference type="ARBA" id="ARBA00015486"/>
    </source>
</evidence>
<evidence type="ECO:0000256" key="10">
    <source>
        <dbReference type="ARBA" id="ARBA00047340"/>
    </source>
</evidence>
<dbReference type="UniPathway" id="UPA00061">
    <property type="reaction ID" value="UER00516"/>
</dbReference>
<dbReference type="InterPro" id="IPR003200">
    <property type="entry name" value="Nict_dMeBzImd_PRibTrfase"/>
</dbReference>
<evidence type="ECO:0000256" key="11">
    <source>
        <dbReference type="HAMAP-Rule" id="MF_00230"/>
    </source>
</evidence>
<dbReference type="Pfam" id="PF02277">
    <property type="entry name" value="DBI_PRT"/>
    <property type="match status" value="1"/>
</dbReference>
<comment type="similarity">
    <text evidence="3 11">Belongs to the CobT family.</text>
</comment>
<organism evidence="12 13">
    <name type="scientific">Metabacillus litoralis</name>
    <dbReference type="NCBI Taxonomy" id="152268"/>
    <lineage>
        <taxon>Bacteria</taxon>
        <taxon>Bacillati</taxon>
        <taxon>Bacillota</taxon>
        <taxon>Bacilli</taxon>
        <taxon>Bacillales</taxon>
        <taxon>Bacillaceae</taxon>
        <taxon>Metabacillus</taxon>
    </lineage>
</organism>
<dbReference type="SUPFAM" id="SSF52733">
    <property type="entry name" value="Nicotinate mononucleotide:5,6-dimethylbenzimidazole phosphoribosyltransferase (CobT)"/>
    <property type="match status" value="1"/>
</dbReference>
<dbReference type="Gene3D" id="1.10.1610.10">
    <property type="match status" value="1"/>
</dbReference>
<comment type="pathway">
    <text evidence="2 11">Nucleoside biosynthesis; alpha-ribazole biosynthesis; alpha-ribazole from 5,6-dimethylbenzimidazole: step 1/2.</text>
</comment>
<evidence type="ECO:0000256" key="2">
    <source>
        <dbReference type="ARBA" id="ARBA00005049"/>
    </source>
</evidence>
<dbReference type="InterPro" id="IPR017846">
    <property type="entry name" value="Nict_dMeBzImd_PRibTrfase_bact"/>
</dbReference>
<dbReference type="STRING" id="152268.A6K24_12165"/>
<evidence type="ECO:0000256" key="1">
    <source>
        <dbReference type="ARBA" id="ARBA00002197"/>
    </source>
</evidence>
<dbReference type="NCBIfam" id="NF000996">
    <property type="entry name" value="PRK00105.1"/>
    <property type="match status" value="1"/>
</dbReference>
<dbReference type="RefSeq" id="WP_066339540.1">
    <property type="nucleotide sequence ID" value="NZ_LWSG01000044.1"/>
</dbReference>
<dbReference type="CDD" id="cd02439">
    <property type="entry name" value="DMB-PRT_CobT"/>
    <property type="match status" value="1"/>
</dbReference>
<evidence type="ECO:0000313" key="12">
    <source>
        <dbReference type="EMBL" id="OAS82866.1"/>
    </source>
</evidence>
<keyword evidence="6 11" id="KW-0169">Cobalamin biosynthesis</keyword>
<dbReference type="NCBIfam" id="TIGR03160">
    <property type="entry name" value="cobT_DBIPRT"/>
    <property type="match status" value="1"/>
</dbReference>
<evidence type="ECO:0000256" key="3">
    <source>
        <dbReference type="ARBA" id="ARBA00007110"/>
    </source>
</evidence>
<evidence type="ECO:0000256" key="8">
    <source>
        <dbReference type="ARBA" id="ARBA00022679"/>
    </source>
</evidence>
<dbReference type="AlphaFoldDB" id="A0A179SMF6"/>
<evidence type="ECO:0000256" key="7">
    <source>
        <dbReference type="ARBA" id="ARBA00022676"/>
    </source>
</evidence>
<dbReference type="HAMAP" id="MF_00230">
    <property type="entry name" value="CobT"/>
    <property type="match status" value="1"/>
</dbReference>
<comment type="caution">
    <text evidence="12">The sequence shown here is derived from an EMBL/GenBank/DDBJ whole genome shotgun (WGS) entry which is preliminary data.</text>
</comment>
<dbReference type="Gene3D" id="3.40.50.10210">
    <property type="match status" value="1"/>
</dbReference>
<name>A0A179SMF6_9BACI</name>
<dbReference type="InterPro" id="IPR023195">
    <property type="entry name" value="Nict_dMeBzImd_PRibTrfase_N"/>
</dbReference>
<evidence type="ECO:0000256" key="4">
    <source>
        <dbReference type="ARBA" id="ARBA00011991"/>
    </source>
</evidence>
<keyword evidence="8 11" id="KW-0808">Transferase</keyword>
<dbReference type="GO" id="GO:0008939">
    <property type="term" value="F:nicotinate-nucleotide-dimethylbenzimidazole phosphoribosyltransferase activity"/>
    <property type="evidence" value="ECO:0007669"/>
    <property type="project" value="UniProtKB-UniRule"/>
</dbReference>
<gene>
    <name evidence="11" type="primary">cobT</name>
    <name evidence="12" type="ORF">A6K24_12165</name>
</gene>
<sequence>MTSNIKIQETLQSIQNLNDEKMQEAREYVNSLTKPIGSLGKLEELAIQLAGITNQVFPEVTPPGIIVFAADHGISEMGVSAYPKEVTTQMVYNFLNGGAAINVFAKQINAFLKIVDIGVAEDINHNELINKKVKYGTNNYAHENAMTEEDAKQALIAGMDMAQQMIEEGAKCIIVGEMGIGNTATASAIVSVITGCSVEEVVGLGTGISDEARNKKVSIISKALSERKPNRKDAIDILTKVGGLEIAGMTGAIIKAAEQRVPVILDGFISTAAALLAVVLEEKVNDYLTAGHMSKEQGHIHALAYLHKSPLLELDLRLGEGTGAALAFPLLETATRMMKEMATFQSAGITTESESSKI</sequence>
<evidence type="ECO:0000313" key="13">
    <source>
        <dbReference type="Proteomes" id="UP000078534"/>
    </source>
</evidence>
<dbReference type="InterPro" id="IPR036087">
    <property type="entry name" value="Nict_dMeBzImd_PRibTrfase_sf"/>
</dbReference>
<dbReference type="PANTHER" id="PTHR43463:SF1">
    <property type="entry name" value="NICOTINATE-NUCLEOTIDE--DIMETHYLBENZIMIDAZOLE PHOSPHORIBOSYLTRANSFERASE"/>
    <property type="match status" value="1"/>
</dbReference>